<dbReference type="AlphaFoldDB" id="A0A1A8XZ17"/>
<dbReference type="Proteomes" id="UP000199169">
    <property type="component" value="Unassembled WGS sequence"/>
</dbReference>
<name>A0A1A8XZ17_9PROT</name>
<evidence type="ECO:0000313" key="2">
    <source>
        <dbReference type="Proteomes" id="UP000199169"/>
    </source>
</evidence>
<dbReference type="AntiFam" id="ANF00011">
    <property type="entry name" value="tRNA translation"/>
</dbReference>
<organism evidence="1 2">
    <name type="scientific">Candidatus Accumulibacter aalborgensis</name>
    <dbReference type="NCBI Taxonomy" id="1860102"/>
    <lineage>
        <taxon>Bacteria</taxon>
        <taxon>Pseudomonadati</taxon>
        <taxon>Pseudomonadota</taxon>
        <taxon>Betaproteobacteria</taxon>
        <taxon>Candidatus Accumulibacter</taxon>
    </lineage>
</organism>
<evidence type="ECO:0000313" key="1">
    <source>
        <dbReference type="EMBL" id="SBT10199.1"/>
    </source>
</evidence>
<sequence length="101" mass="11136">MLLRTASKNMVSLTHWNIEATTKKANLRSPFSSGVMDETLASGSGLTGRHFSRLALPKTLQNPSRSLWWVLTGSNRRHPACKASALPTELSTRGVTEAWRT</sequence>
<gene>
    <name evidence="1" type="ORF">ACCAA_910021</name>
</gene>
<reference evidence="1 2" key="1">
    <citation type="submission" date="2016-06" db="EMBL/GenBank/DDBJ databases">
        <authorList>
            <person name="Kjaerup R.B."/>
            <person name="Dalgaard T.S."/>
            <person name="Juul-Madsen H.R."/>
        </authorList>
    </citation>
    <scope>NUCLEOTIDE SEQUENCE [LARGE SCALE GENOMIC DNA]</scope>
    <source>
        <strain evidence="1">3</strain>
    </source>
</reference>
<keyword evidence="2" id="KW-1185">Reference proteome</keyword>
<protein>
    <submittedName>
        <fullName evidence="1">Uncharacterized protein</fullName>
    </submittedName>
</protein>
<accession>A0A1A8XZ17</accession>
<proteinExistence type="predicted"/>
<dbReference type="EMBL" id="FLQX01000173">
    <property type="protein sequence ID" value="SBT10199.1"/>
    <property type="molecule type" value="Genomic_DNA"/>
</dbReference>